<dbReference type="EMBL" id="JAZDQU010000002">
    <property type="protein sequence ID" value="MEE1885700.1"/>
    <property type="molecule type" value="Genomic_DNA"/>
</dbReference>
<dbReference type="InterPro" id="IPR036249">
    <property type="entry name" value="Thioredoxin-like_sf"/>
</dbReference>
<dbReference type="Gene3D" id="3.40.30.10">
    <property type="entry name" value="Glutaredoxin"/>
    <property type="match status" value="1"/>
</dbReference>
<dbReference type="SUPFAM" id="SSF52833">
    <property type="entry name" value="Thioredoxin-like"/>
    <property type="match status" value="1"/>
</dbReference>
<dbReference type="PANTHER" id="PTHR42852">
    <property type="entry name" value="THIOL:DISULFIDE INTERCHANGE PROTEIN DSBE"/>
    <property type="match status" value="1"/>
</dbReference>
<evidence type="ECO:0000313" key="2">
    <source>
        <dbReference type="EMBL" id="MEE1885700.1"/>
    </source>
</evidence>
<sequence length="197" mass="22794">MKKLTIPIVMGLLCLSFWARGQGGVFNIQPLKVGDKLPEVFWNQTHNVYEDGKLSVKNLQEFKDRLLILDFWATWCGSCINKFPKLIALEKMFEQKLSVMLVNSTWTKDNLDKISSRLTGKLPPYNKYNLSSVVTDSTIIKYFPHNVMPHYIWIMNNEVKAITSSEFISDSNIKSLFERNDELIKRKEKITQGGKNE</sequence>
<dbReference type="PROSITE" id="PS51352">
    <property type="entry name" value="THIOREDOXIN_2"/>
    <property type="match status" value="1"/>
</dbReference>
<dbReference type="PANTHER" id="PTHR42852:SF13">
    <property type="entry name" value="PROTEIN DIPZ"/>
    <property type="match status" value="1"/>
</dbReference>
<reference evidence="2 3" key="1">
    <citation type="submission" date="2024-01" db="EMBL/GenBank/DDBJ databases">
        <title>Pedobacter sp. nov., isolated from oil-contaminated soil.</title>
        <authorList>
            <person name="Le N.T.T."/>
        </authorList>
    </citation>
    <scope>NUCLEOTIDE SEQUENCE [LARGE SCALE GENOMIC DNA]</scope>
    <source>
        <strain evidence="2 3">VNH31</strain>
    </source>
</reference>
<dbReference type="Pfam" id="PF00085">
    <property type="entry name" value="Thioredoxin"/>
    <property type="match status" value="1"/>
</dbReference>
<comment type="caution">
    <text evidence="2">The sequence shown here is derived from an EMBL/GenBank/DDBJ whole genome shotgun (WGS) entry which is preliminary data.</text>
</comment>
<organism evidence="2 3">
    <name type="scientific">Pedobacter flavus</name>
    <dbReference type="NCBI Taxonomy" id="3113906"/>
    <lineage>
        <taxon>Bacteria</taxon>
        <taxon>Pseudomonadati</taxon>
        <taxon>Bacteroidota</taxon>
        <taxon>Sphingobacteriia</taxon>
        <taxon>Sphingobacteriales</taxon>
        <taxon>Sphingobacteriaceae</taxon>
        <taxon>Pedobacter</taxon>
    </lineage>
</organism>
<proteinExistence type="predicted"/>
<gene>
    <name evidence="2" type="ORF">VRU49_09760</name>
</gene>
<name>A0ABU7H3K4_9SPHI</name>
<dbReference type="RefSeq" id="WP_330146595.1">
    <property type="nucleotide sequence ID" value="NZ_JAZDQU010000002.1"/>
</dbReference>
<dbReference type="InterPro" id="IPR050553">
    <property type="entry name" value="Thioredoxin_ResA/DsbE_sf"/>
</dbReference>
<protein>
    <submittedName>
        <fullName evidence="2">Thioredoxin domain-containing protein</fullName>
    </submittedName>
</protein>
<keyword evidence="3" id="KW-1185">Reference proteome</keyword>
<accession>A0ABU7H3K4</accession>
<dbReference type="InterPro" id="IPR013766">
    <property type="entry name" value="Thioredoxin_domain"/>
</dbReference>
<evidence type="ECO:0000259" key="1">
    <source>
        <dbReference type="PROSITE" id="PS51352"/>
    </source>
</evidence>
<dbReference type="Proteomes" id="UP001337681">
    <property type="component" value="Unassembled WGS sequence"/>
</dbReference>
<feature type="domain" description="Thioredoxin" evidence="1">
    <location>
        <begin position="31"/>
        <end position="185"/>
    </location>
</feature>
<evidence type="ECO:0000313" key="3">
    <source>
        <dbReference type="Proteomes" id="UP001337681"/>
    </source>
</evidence>